<evidence type="ECO:0000313" key="1">
    <source>
        <dbReference type="EMBL" id="MEY2344903.1"/>
    </source>
</evidence>
<dbReference type="EMBL" id="JADQCH020000002">
    <property type="protein sequence ID" value="MEY2344903.1"/>
    <property type="molecule type" value="Genomic_DNA"/>
</dbReference>
<name>A0ABD5LU62_PROMI</name>
<organism evidence="1">
    <name type="scientific">Proteus mirabilis</name>
    <dbReference type="NCBI Taxonomy" id="584"/>
    <lineage>
        <taxon>Bacteria</taxon>
        <taxon>Pseudomonadati</taxon>
        <taxon>Pseudomonadota</taxon>
        <taxon>Gammaproteobacteria</taxon>
        <taxon>Enterobacterales</taxon>
        <taxon>Morganellaceae</taxon>
        <taxon>Proteus</taxon>
    </lineage>
</organism>
<reference evidence="1" key="1">
    <citation type="submission" date="2021-05" db="EMBL/GenBank/DDBJ databases">
        <title>First report of NDM-5 and VEB-6 producing Proteus mirabilis isolated from blood of a sepsis patient in Kolkata, India.</title>
        <authorList>
            <person name="Halder G."/>
            <person name="Chaudhuri B."/>
            <person name="Dutta S."/>
        </authorList>
    </citation>
    <scope>NUCLEOTIDE SEQUENCE [LARGE SCALE GENOMIC DNA]</scope>
    <source>
        <strain evidence="1">7049</strain>
    </source>
</reference>
<comment type="caution">
    <text evidence="1">The sequence shown here is derived from an EMBL/GenBank/DDBJ whole genome shotgun (WGS) entry which is preliminary data.</text>
</comment>
<gene>
    <name evidence="1" type="ORF">I3679_016090</name>
</gene>
<protein>
    <submittedName>
        <fullName evidence="1">Uncharacterized protein</fullName>
    </submittedName>
</protein>
<sequence>MGDILPSKKNEIVYLETISQLVTMIAQNAQEHLKEIKTGASQLLFLYE</sequence>
<accession>A0ABD5LU62</accession>
<proteinExistence type="predicted"/>
<dbReference type="AlphaFoldDB" id="A0ABD5LU62"/>